<evidence type="ECO:0000256" key="1">
    <source>
        <dbReference type="ARBA" id="ARBA00005871"/>
    </source>
</evidence>
<dbReference type="AlphaFoldDB" id="A0AAW0QIM0"/>
<keyword evidence="4" id="KW-0862">Zinc</keyword>
<dbReference type="EMBL" id="JAQQWP010000008">
    <property type="protein sequence ID" value="KAK8105815.1"/>
    <property type="molecule type" value="Genomic_DNA"/>
</dbReference>
<keyword evidence="2" id="KW-0479">Metal-binding</keyword>
<comment type="similarity">
    <text evidence="1">Belongs to the metallo-dependent hydrolases superfamily. ACMSD family.</text>
</comment>
<dbReference type="InterPro" id="IPR032465">
    <property type="entry name" value="ACMSD"/>
</dbReference>
<dbReference type="PANTHER" id="PTHR21240">
    <property type="entry name" value="2-AMINO-3-CARBOXYLMUCONATE-6-SEMIALDEHYDE DECARBOXYLASE"/>
    <property type="match status" value="1"/>
</dbReference>
<protein>
    <recommendedName>
        <fullName evidence="7">6-methylsalicylate decarboxylase</fullName>
        <ecNumber evidence="7">4.1.1.52</ecNumber>
    </recommendedName>
</protein>
<dbReference type="Pfam" id="PF04909">
    <property type="entry name" value="Amidohydro_2"/>
    <property type="match status" value="1"/>
</dbReference>
<dbReference type="SUPFAM" id="SSF51556">
    <property type="entry name" value="Metallo-dependent hydrolases"/>
    <property type="match status" value="1"/>
</dbReference>
<dbReference type="EC" id="4.1.1.52" evidence="7"/>
<evidence type="ECO:0000256" key="8">
    <source>
        <dbReference type="RuleBase" id="RU366045"/>
    </source>
</evidence>
<dbReference type="GO" id="GO:0005829">
    <property type="term" value="C:cytosol"/>
    <property type="evidence" value="ECO:0007669"/>
    <property type="project" value="TreeGrafter"/>
</dbReference>
<evidence type="ECO:0000256" key="6">
    <source>
        <dbReference type="ARBA" id="ARBA00036832"/>
    </source>
</evidence>
<evidence type="ECO:0000256" key="2">
    <source>
        <dbReference type="ARBA" id="ARBA00022723"/>
    </source>
</evidence>
<evidence type="ECO:0000256" key="7">
    <source>
        <dbReference type="ARBA" id="ARBA00038889"/>
    </source>
</evidence>
<comment type="caution">
    <text evidence="10">The sequence shown here is derived from an EMBL/GenBank/DDBJ whole genome shotgun (WGS) entry which is preliminary data.</text>
</comment>
<accession>A0AAW0QIM0</accession>
<evidence type="ECO:0000313" key="11">
    <source>
        <dbReference type="Proteomes" id="UP001392437"/>
    </source>
</evidence>
<dbReference type="GO" id="GO:0046872">
    <property type="term" value="F:metal ion binding"/>
    <property type="evidence" value="ECO:0007669"/>
    <property type="project" value="UniProtKB-KW"/>
</dbReference>
<gene>
    <name evidence="10" type="ORF">PG999_009174</name>
</gene>
<dbReference type="Proteomes" id="UP001392437">
    <property type="component" value="Unassembled WGS sequence"/>
</dbReference>
<dbReference type="PANTHER" id="PTHR21240:SF29">
    <property type="entry name" value="AMIDOHYDROLASE-RELATED DOMAIN-CONTAINING PROTEIN"/>
    <property type="match status" value="1"/>
</dbReference>
<comment type="catalytic activity">
    <reaction evidence="6">
        <text>6-methylsalicylate + H(+) = 3-methylphenol + CO2</text>
        <dbReference type="Rhea" id="RHEA:23112"/>
        <dbReference type="ChEBI" id="CHEBI:15378"/>
        <dbReference type="ChEBI" id="CHEBI:16526"/>
        <dbReference type="ChEBI" id="CHEBI:17231"/>
        <dbReference type="ChEBI" id="CHEBI:36658"/>
        <dbReference type="EC" id="4.1.1.52"/>
    </reaction>
    <physiologicalReaction direction="left-to-right" evidence="6">
        <dbReference type="Rhea" id="RHEA:23113"/>
    </physiologicalReaction>
</comment>
<evidence type="ECO:0000256" key="4">
    <source>
        <dbReference type="ARBA" id="ARBA00022833"/>
    </source>
</evidence>
<keyword evidence="3 8" id="KW-0210">Decarboxylase</keyword>
<sequence>MQRVDVHHHYLPPFYVQALKDGGGDPSGWATPDWTVEKDLQFSKDEGIAYSFLSITAPGPEIVPRDKQAQFCRQANDHAAALCSASSASYGFFATIPNLLDVAAAQEEIKYALDVLKADGVTLYTRYGSNYLGHPDFQSIWDLLNSRGAVVFVHPTHPVDTSLVSPSLPQPMIDYPHETTRTAVDLIISGTMRRYPDAKVILSHAGGTLPWLAMRPAMMLPYLASSAANLKDGGPAAKDRMVVSFLEDARRFYFDTALSAGPLTLGLLKEFAQADHILFGSDYPYAPAPVIEQMDKLLDEYGKNGNESFAQSTNVGAAMKLFPRLSNLIADAQTRI</sequence>
<name>A0AAW0QIM0_9PEZI</name>
<reference evidence="10 11" key="1">
    <citation type="submission" date="2023-01" db="EMBL/GenBank/DDBJ databases">
        <title>Analysis of 21 Apiospora genomes using comparative genomics revels a genus with tremendous synthesis potential of carbohydrate active enzymes and secondary metabolites.</title>
        <authorList>
            <person name="Sorensen T."/>
        </authorList>
    </citation>
    <scope>NUCLEOTIDE SEQUENCE [LARGE SCALE GENOMIC DNA]</scope>
    <source>
        <strain evidence="10 11">CBS 117206</strain>
    </source>
</reference>
<evidence type="ECO:0000256" key="5">
    <source>
        <dbReference type="ARBA" id="ARBA00023239"/>
    </source>
</evidence>
<keyword evidence="5 8" id="KW-0456">Lyase</keyword>
<dbReference type="Gene3D" id="3.20.20.140">
    <property type="entry name" value="Metal-dependent hydrolases"/>
    <property type="match status" value="1"/>
</dbReference>
<evidence type="ECO:0000313" key="10">
    <source>
        <dbReference type="EMBL" id="KAK8105815.1"/>
    </source>
</evidence>
<evidence type="ECO:0000259" key="9">
    <source>
        <dbReference type="Pfam" id="PF04909"/>
    </source>
</evidence>
<dbReference type="GO" id="GO:0047596">
    <property type="term" value="F:6-methylsalicylate decarboxylase activity"/>
    <property type="evidence" value="ECO:0007669"/>
    <property type="project" value="UniProtKB-EC"/>
</dbReference>
<evidence type="ECO:0000256" key="3">
    <source>
        <dbReference type="ARBA" id="ARBA00022793"/>
    </source>
</evidence>
<feature type="domain" description="Amidohydrolase-related" evidence="9">
    <location>
        <begin position="4"/>
        <end position="301"/>
    </location>
</feature>
<organism evidence="10 11">
    <name type="scientific">Apiospora kogelbergensis</name>
    <dbReference type="NCBI Taxonomy" id="1337665"/>
    <lineage>
        <taxon>Eukaryota</taxon>
        <taxon>Fungi</taxon>
        <taxon>Dikarya</taxon>
        <taxon>Ascomycota</taxon>
        <taxon>Pezizomycotina</taxon>
        <taxon>Sordariomycetes</taxon>
        <taxon>Xylariomycetidae</taxon>
        <taxon>Amphisphaeriales</taxon>
        <taxon>Apiosporaceae</taxon>
        <taxon>Apiospora</taxon>
    </lineage>
</organism>
<dbReference type="GO" id="GO:0019748">
    <property type="term" value="P:secondary metabolic process"/>
    <property type="evidence" value="ECO:0007669"/>
    <property type="project" value="TreeGrafter"/>
</dbReference>
<proteinExistence type="inferred from homology"/>
<dbReference type="InterPro" id="IPR032466">
    <property type="entry name" value="Metal_Hydrolase"/>
</dbReference>
<keyword evidence="11" id="KW-1185">Reference proteome</keyword>
<dbReference type="GO" id="GO:0016787">
    <property type="term" value="F:hydrolase activity"/>
    <property type="evidence" value="ECO:0007669"/>
    <property type="project" value="InterPro"/>
</dbReference>
<dbReference type="InterPro" id="IPR006680">
    <property type="entry name" value="Amidohydro-rel"/>
</dbReference>